<protein>
    <submittedName>
        <fullName evidence="1">Uncharacterized protein</fullName>
    </submittedName>
</protein>
<dbReference type="EMBL" id="FMUS01000012">
    <property type="protein sequence ID" value="SCY64878.1"/>
    <property type="molecule type" value="Genomic_DNA"/>
</dbReference>
<dbReference type="AlphaFoldDB" id="A0A1G5HPA8"/>
<sequence length="62" mass="6785">MESSIEKNIIGYDHKGKPVYERLGLITCCCVECMYCNKTLAATGGPKKILCKECAEKAGIEV</sequence>
<dbReference type="OrthoDB" id="1956193at2"/>
<accession>A0A1G5HPA8</accession>
<gene>
    <name evidence="1" type="ORF">SAMN03080606_02046</name>
</gene>
<dbReference type="Proteomes" id="UP000198636">
    <property type="component" value="Unassembled WGS sequence"/>
</dbReference>
<reference evidence="1 2" key="1">
    <citation type="submission" date="2016-10" db="EMBL/GenBank/DDBJ databases">
        <authorList>
            <person name="de Groot N.N."/>
        </authorList>
    </citation>
    <scope>NUCLEOTIDE SEQUENCE [LARGE SCALE GENOMIC DNA]</scope>
    <source>
        <strain evidence="1 2">DSM 18978</strain>
    </source>
</reference>
<proteinExistence type="predicted"/>
<evidence type="ECO:0000313" key="2">
    <source>
        <dbReference type="Proteomes" id="UP000198636"/>
    </source>
</evidence>
<keyword evidence="2" id="KW-1185">Reference proteome</keyword>
<dbReference type="STRING" id="1120976.SAMN03080606_02046"/>
<organism evidence="1 2">
    <name type="scientific">Alkaliphilus peptidifermentans DSM 18978</name>
    <dbReference type="NCBI Taxonomy" id="1120976"/>
    <lineage>
        <taxon>Bacteria</taxon>
        <taxon>Bacillati</taxon>
        <taxon>Bacillota</taxon>
        <taxon>Clostridia</taxon>
        <taxon>Peptostreptococcales</taxon>
        <taxon>Natronincolaceae</taxon>
        <taxon>Alkaliphilus</taxon>
    </lineage>
</organism>
<name>A0A1G5HPA8_9FIRM</name>
<dbReference type="RefSeq" id="WP_091543026.1">
    <property type="nucleotide sequence ID" value="NZ_FMUS01000012.1"/>
</dbReference>
<evidence type="ECO:0000313" key="1">
    <source>
        <dbReference type="EMBL" id="SCY64878.1"/>
    </source>
</evidence>